<dbReference type="PANTHER" id="PTHR40065">
    <property type="entry name" value="RNA-BINDING PROTEIN YHBY"/>
    <property type="match status" value="1"/>
</dbReference>
<evidence type="ECO:0000313" key="5">
    <source>
        <dbReference type="EMBL" id="GAB0055993.1"/>
    </source>
</evidence>
<dbReference type="PANTHER" id="PTHR40065:SF3">
    <property type="entry name" value="RNA-BINDING PROTEIN YHBY"/>
    <property type="match status" value="1"/>
</dbReference>
<dbReference type="InterPro" id="IPR001890">
    <property type="entry name" value="RNA-binding_CRM"/>
</dbReference>
<feature type="domain" description="CRM" evidence="4">
    <location>
        <begin position="17"/>
        <end position="112"/>
    </location>
</feature>
<feature type="region of interest" description="Disordered" evidence="3">
    <location>
        <begin position="1"/>
        <end position="21"/>
    </location>
</feature>
<dbReference type="PROSITE" id="PS51295">
    <property type="entry name" value="CRM"/>
    <property type="match status" value="1"/>
</dbReference>
<protein>
    <submittedName>
        <fullName evidence="5">RNA-binding protein YhbY</fullName>
    </submittedName>
</protein>
<dbReference type="SUPFAM" id="SSF75471">
    <property type="entry name" value="YhbY-like"/>
    <property type="match status" value="1"/>
</dbReference>
<evidence type="ECO:0000256" key="3">
    <source>
        <dbReference type="SAM" id="MobiDB-lite"/>
    </source>
</evidence>
<sequence>MNSCDETTTTTQGDATDALTPTQRKHLRGLAHSLQPVVWVGKEGLSLNLLAEIERALEDHELIKIKFNDYKEEKSLIREEIELATGCAHAGTIGHVTILYRPRREVAKRKIVLPVKP</sequence>
<accession>A0ABQ0C526</accession>
<keyword evidence="1 2" id="KW-0694">RNA-binding</keyword>
<feature type="compositionally biased region" description="Low complexity" evidence="3">
    <location>
        <begin position="7"/>
        <end position="20"/>
    </location>
</feature>
<comment type="caution">
    <text evidence="5">The sequence shown here is derived from an EMBL/GenBank/DDBJ whole genome shotgun (WGS) entry which is preliminary data.</text>
</comment>
<dbReference type="Gene3D" id="3.30.110.60">
    <property type="entry name" value="YhbY-like"/>
    <property type="match status" value="1"/>
</dbReference>
<dbReference type="InterPro" id="IPR035920">
    <property type="entry name" value="YhbY-like_sf"/>
</dbReference>
<dbReference type="InterPro" id="IPR051925">
    <property type="entry name" value="RNA-binding_domain"/>
</dbReference>
<proteinExistence type="predicted"/>
<dbReference type="Proteomes" id="UP001628193">
    <property type="component" value="Unassembled WGS sequence"/>
</dbReference>
<organism evidence="5 6">
    <name type="scientific">Candidatus Magnetaquiglobus chichijimensis</name>
    <dbReference type="NCBI Taxonomy" id="3141448"/>
    <lineage>
        <taxon>Bacteria</taxon>
        <taxon>Pseudomonadati</taxon>
        <taxon>Pseudomonadota</taxon>
        <taxon>Magnetococcia</taxon>
        <taxon>Magnetococcales</taxon>
        <taxon>Candidatus Magnetaquicoccaceae</taxon>
        <taxon>Candidatus Magnetaquiglobus</taxon>
    </lineage>
</organism>
<evidence type="ECO:0000313" key="6">
    <source>
        <dbReference type="Proteomes" id="UP001628193"/>
    </source>
</evidence>
<name>A0ABQ0C526_9PROT</name>
<evidence type="ECO:0000259" key="4">
    <source>
        <dbReference type="PROSITE" id="PS51295"/>
    </source>
</evidence>
<dbReference type="InterPro" id="IPR017924">
    <property type="entry name" value="RNA-binding_YhbY"/>
</dbReference>
<dbReference type="Pfam" id="PF01985">
    <property type="entry name" value="CRS1_YhbY"/>
    <property type="match status" value="1"/>
</dbReference>
<keyword evidence="6" id="KW-1185">Reference proteome</keyword>
<dbReference type="RefSeq" id="WP_420903704.1">
    <property type="nucleotide sequence ID" value="NZ_BAAFGK010000001.1"/>
</dbReference>
<evidence type="ECO:0000256" key="2">
    <source>
        <dbReference type="PROSITE-ProRule" id="PRU00626"/>
    </source>
</evidence>
<evidence type="ECO:0000256" key="1">
    <source>
        <dbReference type="ARBA" id="ARBA00022884"/>
    </source>
</evidence>
<reference evidence="5 6" key="1">
    <citation type="submission" date="2024-09" db="EMBL/GenBank/DDBJ databases">
        <title>Draft genome sequence of Candidatus Magnetaquicoccaceae bacterium FCR-1.</title>
        <authorList>
            <person name="Shimoshige H."/>
            <person name="Shimamura S."/>
            <person name="Taoka A."/>
            <person name="Kobayashi H."/>
            <person name="Maekawa T."/>
        </authorList>
    </citation>
    <scope>NUCLEOTIDE SEQUENCE [LARGE SCALE GENOMIC DNA]</scope>
    <source>
        <strain evidence="5 6">FCR-1</strain>
    </source>
</reference>
<gene>
    <name evidence="5" type="primary">yhbY</name>
    <name evidence="5" type="ORF">SIID45300_00292</name>
</gene>
<dbReference type="EMBL" id="BAAFGK010000001">
    <property type="protein sequence ID" value="GAB0055993.1"/>
    <property type="molecule type" value="Genomic_DNA"/>
</dbReference>
<dbReference type="NCBIfam" id="TIGR00253">
    <property type="entry name" value="RNA_bind_YhbY"/>
    <property type="match status" value="1"/>
</dbReference>
<dbReference type="SMART" id="SM01103">
    <property type="entry name" value="CRS1_YhbY"/>
    <property type="match status" value="1"/>
</dbReference>